<protein>
    <recommendedName>
        <fullName evidence="5">NADH-quinone oxidoreductase subunit N</fullName>
        <ecNumber evidence="5">7.1.1.-</ecNumber>
    </recommendedName>
    <alternativeName>
        <fullName evidence="5">NADH dehydrogenase I subunit N</fullName>
    </alternativeName>
    <alternativeName>
        <fullName evidence="5">NDH-1 subunit N</fullName>
    </alternativeName>
</protein>
<evidence type="ECO:0000259" key="7">
    <source>
        <dbReference type="Pfam" id="PF00361"/>
    </source>
</evidence>
<comment type="caution">
    <text evidence="8">The sequence shown here is derived from an EMBL/GenBank/DDBJ whole genome shotgun (WGS) entry which is preliminary data.</text>
</comment>
<feature type="transmembrane region" description="Helical" evidence="5">
    <location>
        <begin position="12"/>
        <end position="33"/>
    </location>
</feature>
<dbReference type="GO" id="GO:0042773">
    <property type="term" value="P:ATP synthesis coupled electron transport"/>
    <property type="evidence" value="ECO:0007669"/>
    <property type="project" value="InterPro"/>
</dbReference>
<dbReference type="EC" id="7.1.1.-" evidence="5"/>
<organism evidence="8 9">
    <name type="scientific">Tectimicrobiota bacterium</name>
    <dbReference type="NCBI Taxonomy" id="2528274"/>
    <lineage>
        <taxon>Bacteria</taxon>
        <taxon>Pseudomonadati</taxon>
        <taxon>Nitrospinota/Tectimicrobiota group</taxon>
        <taxon>Candidatus Tectimicrobiota</taxon>
    </lineage>
</organism>
<feature type="transmembrane region" description="Helical" evidence="5">
    <location>
        <begin position="303"/>
        <end position="321"/>
    </location>
</feature>
<feature type="transmembrane region" description="Helical" evidence="5">
    <location>
        <begin position="457"/>
        <end position="480"/>
    </location>
</feature>
<dbReference type="Pfam" id="PF00361">
    <property type="entry name" value="Proton_antipo_M"/>
    <property type="match status" value="1"/>
</dbReference>
<evidence type="ECO:0000256" key="1">
    <source>
        <dbReference type="ARBA" id="ARBA00004127"/>
    </source>
</evidence>
<evidence type="ECO:0000313" key="8">
    <source>
        <dbReference type="EMBL" id="MBI3129275.1"/>
    </source>
</evidence>
<evidence type="ECO:0000313" key="9">
    <source>
        <dbReference type="Proteomes" id="UP000782312"/>
    </source>
</evidence>
<evidence type="ECO:0000256" key="3">
    <source>
        <dbReference type="ARBA" id="ARBA00022989"/>
    </source>
</evidence>
<feature type="transmembrane region" description="Helical" evidence="5">
    <location>
        <begin position="411"/>
        <end position="431"/>
    </location>
</feature>
<comment type="subcellular location">
    <subcellularLocation>
        <location evidence="5">Cell membrane</location>
        <topology evidence="5">Multi-pass membrane protein</topology>
    </subcellularLocation>
    <subcellularLocation>
        <location evidence="1">Endomembrane system</location>
        <topology evidence="1">Multi-pass membrane protein</topology>
    </subcellularLocation>
    <subcellularLocation>
        <location evidence="6">Membrane</location>
        <topology evidence="6">Multi-pass membrane protein</topology>
    </subcellularLocation>
</comment>
<feature type="transmembrane region" description="Helical" evidence="5">
    <location>
        <begin position="110"/>
        <end position="127"/>
    </location>
</feature>
<keyword evidence="5" id="KW-1278">Translocase</keyword>
<keyword evidence="4 5" id="KW-0472">Membrane</keyword>
<dbReference type="Proteomes" id="UP000782312">
    <property type="component" value="Unassembled WGS sequence"/>
</dbReference>
<dbReference type="HAMAP" id="MF_00445">
    <property type="entry name" value="NDH1_NuoN_1"/>
    <property type="match status" value="1"/>
</dbReference>
<feature type="domain" description="NADH:quinone oxidoreductase/Mrp antiporter transmembrane" evidence="7">
    <location>
        <begin position="129"/>
        <end position="425"/>
    </location>
</feature>
<keyword evidence="5" id="KW-1003">Cell membrane</keyword>
<dbReference type="InterPro" id="IPR010096">
    <property type="entry name" value="NADH-Q_OxRdtase_suN/2"/>
</dbReference>
<dbReference type="NCBIfam" id="TIGR01770">
    <property type="entry name" value="NDH_I_N"/>
    <property type="match status" value="1"/>
</dbReference>
<comment type="catalytic activity">
    <reaction evidence="5">
        <text>a quinone + NADH + 5 H(+)(in) = a quinol + NAD(+) + 4 H(+)(out)</text>
        <dbReference type="Rhea" id="RHEA:57888"/>
        <dbReference type="ChEBI" id="CHEBI:15378"/>
        <dbReference type="ChEBI" id="CHEBI:24646"/>
        <dbReference type="ChEBI" id="CHEBI:57540"/>
        <dbReference type="ChEBI" id="CHEBI:57945"/>
        <dbReference type="ChEBI" id="CHEBI:132124"/>
    </reaction>
</comment>
<keyword evidence="5" id="KW-0813">Transport</keyword>
<dbReference type="AlphaFoldDB" id="A0A932I3L8"/>
<feature type="transmembrane region" description="Helical" evidence="5">
    <location>
        <begin position="333"/>
        <end position="356"/>
    </location>
</feature>
<dbReference type="InterPro" id="IPR001750">
    <property type="entry name" value="ND/Mrp_TM"/>
</dbReference>
<reference evidence="8" key="1">
    <citation type="submission" date="2020-07" db="EMBL/GenBank/DDBJ databases">
        <title>Huge and variable diversity of episymbiotic CPR bacteria and DPANN archaea in groundwater ecosystems.</title>
        <authorList>
            <person name="He C.Y."/>
            <person name="Keren R."/>
            <person name="Whittaker M."/>
            <person name="Farag I.F."/>
            <person name="Doudna J."/>
            <person name="Cate J.H.D."/>
            <person name="Banfield J.F."/>
        </authorList>
    </citation>
    <scope>NUCLEOTIDE SEQUENCE</scope>
    <source>
        <strain evidence="8">NC_groundwater_763_Ag_S-0.2um_68_21</strain>
    </source>
</reference>
<evidence type="ECO:0000256" key="2">
    <source>
        <dbReference type="ARBA" id="ARBA00022692"/>
    </source>
</evidence>
<dbReference type="GO" id="GO:0008137">
    <property type="term" value="F:NADH dehydrogenase (ubiquinone) activity"/>
    <property type="evidence" value="ECO:0007669"/>
    <property type="project" value="InterPro"/>
</dbReference>
<sequence length="491" mass="52105">MTVPFPQIQWAYLLPLILVVGGAVFILLWDVFFPRRERSFLVTAALAVLAAALGASAAAQPGSEAASLGGMYLYDGFTRFVFVLILLASFMSVLISAAQRSLDEAPAGEYLGLILFATSGMMLMAATRSLLMVFVGLEIFSLALYVLAGFLRGRPEGNEAALKYFLLGSFASGFLLYGMALIFGATGSVDLLEIAQRLTTHPPSRSPSFLAGLGFVVVGLGFKVAAAPFYMWTPDVYEGSPTAVTAFMSVGPKVAAFAAFFRLLLAVGPQAGTQLDAVLWVMAALTMTAGNVAAIWQSDVKRMMAYSSIAHAGYILVGLAAARRGSDLAAGSFLFYMLVYGLMNMGAFCVVAAAGARGEERIRIEDYAGMGYTRPGLAAAMALFMVALAGLPPTGGFVAKFYLFGAGVKAGLVWLVVIAVLNSVVSVYYYLRLVVLMYMREPGEEPARPSRGPGWSYALAALLLAAAGILNFGIFPSAFFELALRSTLLLN</sequence>
<feature type="transmembrane region" description="Helical" evidence="5">
    <location>
        <begin position="40"/>
        <end position="59"/>
    </location>
</feature>
<name>A0A932I3L8_UNCTE</name>
<feature type="transmembrane region" description="Helical" evidence="5">
    <location>
        <begin position="133"/>
        <end position="152"/>
    </location>
</feature>
<comment type="function">
    <text evidence="5">NDH-1 shuttles electrons from NADH, via FMN and iron-sulfur (Fe-S) centers, to quinones in the respiratory chain. The immediate electron acceptor for the enzyme in this species is believed to be ubiquinone. Couples the redox reaction to proton translocation (for every two electrons transferred, four hydrogen ions are translocated across the cytoplasmic membrane), and thus conserves the redox energy in a proton gradient.</text>
</comment>
<feature type="transmembrane region" description="Helical" evidence="5">
    <location>
        <begin position="244"/>
        <end position="265"/>
    </location>
</feature>
<dbReference type="PANTHER" id="PTHR22773">
    <property type="entry name" value="NADH DEHYDROGENASE"/>
    <property type="match status" value="1"/>
</dbReference>
<evidence type="ECO:0000256" key="5">
    <source>
        <dbReference type="HAMAP-Rule" id="MF_00445"/>
    </source>
</evidence>
<keyword evidence="2 5" id="KW-0812">Transmembrane</keyword>
<keyword evidence="5" id="KW-0520">NAD</keyword>
<feature type="transmembrane region" description="Helical" evidence="5">
    <location>
        <begin position="164"/>
        <end position="189"/>
    </location>
</feature>
<keyword evidence="5" id="KW-0874">Quinone</keyword>
<dbReference type="GO" id="GO:0048038">
    <property type="term" value="F:quinone binding"/>
    <property type="evidence" value="ECO:0007669"/>
    <property type="project" value="UniProtKB-KW"/>
</dbReference>
<feature type="transmembrane region" description="Helical" evidence="5">
    <location>
        <begin position="79"/>
        <end position="98"/>
    </location>
</feature>
<evidence type="ECO:0000256" key="6">
    <source>
        <dbReference type="RuleBase" id="RU000320"/>
    </source>
</evidence>
<proteinExistence type="inferred from homology"/>
<evidence type="ECO:0000256" key="4">
    <source>
        <dbReference type="ARBA" id="ARBA00023136"/>
    </source>
</evidence>
<comment type="similarity">
    <text evidence="5">Belongs to the complex I subunit 2 family.</text>
</comment>
<feature type="transmembrane region" description="Helical" evidence="5">
    <location>
        <begin position="277"/>
        <end position="296"/>
    </location>
</feature>
<dbReference type="GO" id="GO:0050136">
    <property type="term" value="F:NADH dehydrogenase (quinone) (non-electrogenic) activity"/>
    <property type="evidence" value="ECO:0007669"/>
    <property type="project" value="UniProtKB-UniRule"/>
</dbReference>
<dbReference type="EMBL" id="JACPUR010000040">
    <property type="protein sequence ID" value="MBI3129275.1"/>
    <property type="molecule type" value="Genomic_DNA"/>
</dbReference>
<accession>A0A932I3L8</accession>
<feature type="transmembrane region" description="Helical" evidence="5">
    <location>
        <begin position="209"/>
        <end position="232"/>
    </location>
</feature>
<gene>
    <name evidence="5" type="primary">nuoN</name>
    <name evidence="8" type="ORF">HYZ11_16830</name>
</gene>
<dbReference type="GO" id="GO:0012505">
    <property type="term" value="C:endomembrane system"/>
    <property type="evidence" value="ECO:0007669"/>
    <property type="project" value="UniProtKB-SubCell"/>
</dbReference>
<dbReference type="GO" id="GO:0005886">
    <property type="term" value="C:plasma membrane"/>
    <property type="evidence" value="ECO:0007669"/>
    <property type="project" value="UniProtKB-SubCell"/>
</dbReference>
<feature type="transmembrane region" description="Helical" evidence="5">
    <location>
        <begin position="377"/>
        <end position="399"/>
    </location>
</feature>
<comment type="subunit">
    <text evidence="5">NDH-1 is composed of 14 different subunits. Subunits NuoA, H, J, K, L, M, N constitute the membrane sector of the complex.</text>
</comment>
<keyword evidence="5" id="KW-0830">Ubiquinone</keyword>
<keyword evidence="3 5" id="KW-1133">Transmembrane helix</keyword>